<dbReference type="EMBL" id="SMKQ01000008">
    <property type="protein sequence ID" value="TDD54539.1"/>
    <property type="molecule type" value="Genomic_DNA"/>
</dbReference>
<sequence length="126" mass="14124">MSDDLTTPVGIEARLRRIVTDLTMSQQTLAKVRDEEVNAKHGYEAARRRALFSDHCPKVARGGYTTADRDAWVDEQVKNQRYQYDLAVAKREAAQDLLRVVRDQAMVVMALANSVRAAYQVAGSGR</sequence>
<dbReference type="Proteomes" id="UP000295302">
    <property type="component" value="Unassembled WGS sequence"/>
</dbReference>
<dbReference type="AlphaFoldDB" id="A0A4R4ZBJ0"/>
<gene>
    <name evidence="1" type="ORF">E1286_04940</name>
</gene>
<evidence type="ECO:0000313" key="2">
    <source>
        <dbReference type="Proteomes" id="UP000295302"/>
    </source>
</evidence>
<reference evidence="1 2" key="1">
    <citation type="submission" date="2019-03" db="EMBL/GenBank/DDBJ databases">
        <title>Draft genome sequences of novel Actinobacteria.</title>
        <authorList>
            <person name="Sahin N."/>
            <person name="Ay H."/>
            <person name="Saygin H."/>
        </authorList>
    </citation>
    <scope>NUCLEOTIDE SEQUENCE [LARGE SCALE GENOMIC DNA]</scope>
    <source>
        <strain evidence="1 2">CH32</strain>
    </source>
</reference>
<dbReference type="OrthoDB" id="3698115at2"/>
<comment type="caution">
    <text evidence="1">The sequence shown here is derived from an EMBL/GenBank/DDBJ whole genome shotgun (WGS) entry which is preliminary data.</text>
</comment>
<dbReference type="RefSeq" id="WP_132609110.1">
    <property type="nucleotide sequence ID" value="NZ_SMKQ01000008.1"/>
</dbReference>
<name>A0A4R4ZBJ0_9ACTN</name>
<organism evidence="1 2">
    <name type="scientific">Nonomuraea terrae</name>
    <dbReference type="NCBI Taxonomy" id="2530383"/>
    <lineage>
        <taxon>Bacteria</taxon>
        <taxon>Bacillati</taxon>
        <taxon>Actinomycetota</taxon>
        <taxon>Actinomycetes</taxon>
        <taxon>Streptosporangiales</taxon>
        <taxon>Streptosporangiaceae</taxon>
        <taxon>Nonomuraea</taxon>
    </lineage>
</organism>
<keyword evidence="2" id="KW-1185">Reference proteome</keyword>
<accession>A0A4R4ZBJ0</accession>
<evidence type="ECO:0000313" key="1">
    <source>
        <dbReference type="EMBL" id="TDD54539.1"/>
    </source>
</evidence>
<protein>
    <submittedName>
        <fullName evidence="1">Uncharacterized protein</fullName>
    </submittedName>
</protein>
<proteinExistence type="predicted"/>